<sequence>MVVPTSVSSAPLPDHVYSLPPNMQAQPSLTRFWCESCLVSLTTTSSKDPDGTVHGLARSMQVPGYCSRKTNFGICSGCAAAKNGSCVEISPEFRRAANILDFLVERALRKTNEQTVIASNSVDLADAMSVAIRGYSAEKKRLINESKLGEVGYQKARVASREHNIERYKAGLGTVGQKAALNVVVSGRCEQHFYKTGGSRNNERRWYYYSTDVPADDQVASLVTPSPSKRRLSDLTRSGCRALEPLEVAGGCFLRVFLPFRLAFVRLVSASADVQLLLRPDDVPAYCPLFLETRLVGCGGVNVAAQVQPVVLVFQQVGRFVDAIVTAHRVVMVFDQDVMTERQVLGDPHLPLPAQDSTGVELPVCGSLLRSARFPTRQRYMLVIGLITLLHLSNVIG</sequence>
<dbReference type="Proteomes" id="UP000799424">
    <property type="component" value="Unassembled WGS sequence"/>
</dbReference>
<name>A0A6A7A8H0_9PLEO</name>
<dbReference type="AlphaFoldDB" id="A0A6A7A8H0"/>
<gene>
    <name evidence="1" type="ORF">CC86DRAFT_380274</name>
</gene>
<accession>A0A6A7A8H0</accession>
<reference evidence="1" key="1">
    <citation type="journal article" date="2020" name="Stud. Mycol.">
        <title>101 Dothideomycetes genomes: a test case for predicting lifestyles and emergence of pathogens.</title>
        <authorList>
            <person name="Haridas S."/>
            <person name="Albert R."/>
            <person name="Binder M."/>
            <person name="Bloem J."/>
            <person name="Labutti K."/>
            <person name="Salamov A."/>
            <person name="Andreopoulos B."/>
            <person name="Baker S."/>
            <person name="Barry K."/>
            <person name="Bills G."/>
            <person name="Bluhm B."/>
            <person name="Cannon C."/>
            <person name="Castanera R."/>
            <person name="Culley D."/>
            <person name="Daum C."/>
            <person name="Ezra D."/>
            <person name="Gonzalez J."/>
            <person name="Henrissat B."/>
            <person name="Kuo A."/>
            <person name="Liang C."/>
            <person name="Lipzen A."/>
            <person name="Lutzoni F."/>
            <person name="Magnuson J."/>
            <person name="Mondo S."/>
            <person name="Nolan M."/>
            <person name="Ohm R."/>
            <person name="Pangilinan J."/>
            <person name="Park H.-J."/>
            <person name="Ramirez L."/>
            <person name="Alfaro M."/>
            <person name="Sun H."/>
            <person name="Tritt A."/>
            <person name="Yoshinaga Y."/>
            <person name="Zwiers L.-H."/>
            <person name="Turgeon B."/>
            <person name="Goodwin S."/>
            <person name="Spatafora J."/>
            <person name="Crous P."/>
            <person name="Grigoriev I."/>
        </authorList>
    </citation>
    <scope>NUCLEOTIDE SEQUENCE</scope>
    <source>
        <strain evidence="1">CBS 113818</strain>
    </source>
</reference>
<dbReference type="OrthoDB" id="3798450at2759"/>
<dbReference type="EMBL" id="MU006221">
    <property type="protein sequence ID" value="KAF2829591.1"/>
    <property type="molecule type" value="Genomic_DNA"/>
</dbReference>
<keyword evidence="2" id="KW-1185">Reference proteome</keyword>
<protein>
    <submittedName>
        <fullName evidence="1">Uncharacterized protein</fullName>
    </submittedName>
</protein>
<proteinExistence type="predicted"/>
<evidence type="ECO:0000313" key="1">
    <source>
        <dbReference type="EMBL" id="KAF2829591.1"/>
    </source>
</evidence>
<evidence type="ECO:0000313" key="2">
    <source>
        <dbReference type="Proteomes" id="UP000799424"/>
    </source>
</evidence>
<organism evidence="1 2">
    <name type="scientific">Ophiobolus disseminans</name>
    <dbReference type="NCBI Taxonomy" id="1469910"/>
    <lineage>
        <taxon>Eukaryota</taxon>
        <taxon>Fungi</taxon>
        <taxon>Dikarya</taxon>
        <taxon>Ascomycota</taxon>
        <taxon>Pezizomycotina</taxon>
        <taxon>Dothideomycetes</taxon>
        <taxon>Pleosporomycetidae</taxon>
        <taxon>Pleosporales</taxon>
        <taxon>Pleosporineae</taxon>
        <taxon>Phaeosphaeriaceae</taxon>
        <taxon>Ophiobolus</taxon>
    </lineage>
</organism>